<proteinExistence type="predicted"/>
<dbReference type="SUPFAM" id="SSF51905">
    <property type="entry name" value="FAD/NAD(P)-binding domain"/>
    <property type="match status" value="1"/>
</dbReference>
<keyword evidence="3" id="KW-1185">Reference proteome</keyword>
<accession>A0A9X2T1Y1</accession>
<evidence type="ECO:0000313" key="3">
    <source>
        <dbReference type="Proteomes" id="UP001142175"/>
    </source>
</evidence>
<feature type="domain" description="FAD dependent oxidoreductase" evidence="1">
    <location>
        <begin position="14"/>
        <end position="370"/>
    </location>
</feature>
<protein>
    <submittedName>
        <fullName evidence="2">FAD-binding oxidoreductase</fullName>
    </submittedName>
</protein>
<comment type="caution">
    <text evidence="2">The sequence shown here is derived from an EMBL/GenBank/DDBJ whole genome shotgun (WGS) entry which is preliminary data.</text>
</comment>
<dbReference type="RefSeq" id="WP_258425107.1">
    <property type="nucleotide sequence ID" value="NZ_JANSUY010000025.1"/>
</dbReference>
<dbReference type="AlphaFoldDB" id="A0A9X2T1Y1"/>
<dbReference type="Gene3D" id="3.30.9.10">
    <property type="entry name" value="D-Amino Acid Oxidase, subunit A, domain 2"/>
    <property type="match status" value="1"/>
</dbReference>
<organism evidence="2 3">
    <name type="scientific">Aquiflexum gelatinilyticum</name>
    <dbReference type="NCBI Taxonomy" id="2961943"/>
    <lineage>
        <taxon>Bacteria</taxon>
        <taxon>Pseudomonadati</taxon>
        <taxon>Bacteroidota</taxon>
        <taxon>Cytophagia</taxon>
        <taxon>Cytophagales</taxon>
        <taxon>Cyclobacteriaceae</taxon>
        <taxon>Aquiflexum</taxon>
    </lineage>
</organism>
<sequence length="375" mass="41927">MLSYWEKKHFVDHDLIVIGGGIVGLSTSIQYKIRFPHAKVMILERGIFPSGASSKNAGFACFGSLTEILDDLNHMSEPEVLQLVSKRYRGLLSIRDFFGDENLGYLPSFGLELLTENEIKALESLDTINQLLAPIFHELVFEQIEDVKPFGFSAKVKAVIKNKFEGELDSGKFLNSLWKKCLELDIKILTGSKVSRIDLDGKMVFVQNPTDKEDICFHAAKIAVCTNAFTNLLLPGLDIQPGRGLVMVTKPISKPIPLSGTFHYDKGYVYFRKVEDRILLGGGRNIDFEGERTVLMESNPKIREYLIHILNNIILPENDTEIDFEWTGIMAFGKNKKPIVEIVRPNVGIAVRLGGMGVAIGWQAAEELVNLLAEV</sequence>
<dbReference type="PANTHER" id="PTHR13847:SF281">
    <property type="entry name" value="FAD DEPENDENT OXIDOREDUCTASE DOMAIN-CONTAINING PROTEIN"/>
    <property type="match status" value="1"/>
</dbReference>
<dbReference type="Pfam" id="PF01266">
    <property type="entry name" value="DAO"/>
    <property type="match status" value="1"/>
</dbReference>
<dbReference type="Gene3D" id="3.50.50.60">
    <property type="entry name" value="FAD/NAD(P)-binding domain"/>
    <property type="match status" value="1"/>
</dbReference>
<dbReference type="InterPro" id="IPR036188">
    <property type="entry name" value="FAD/NAD-bd_sf"/>
</dbReference>
<name>A0A9X2T1Y1_9BACT</name>
<dbReference type="InterPro" id="IPR006076">
    <property type="entry name" value="FAD-dep_OxRdtase"/>
</dbReference>
<gene>
    <name evidence="2" type="ORF">NU887_19695</name>
</gene>
<reference evidence="2" key="1">
    <citation type="submission" date="2022-08" db="EMBL/GenBank/DDBJ databases">
        <authorList>
            <person name="Zhang D."/>
        </authorList>
    </citation>
    <scope>NUCLEOTIDE SEQUENCE</scope>
    <source>
        <strain evidence="2">XJ19-11</strain>
    </source>
</reference>
<evidence type="ECO:0000313" key="2">
    <source>
        <dbReference type="EMBL" id="MCR9017268.1"/>
    </source>
</evidence>
<dbReference type="EMBL" id="JANSUY010000025">
    <property type="protein sequence ID" value="MCR9017268.1"/>
    <property type="molecule type" value="Genomic_DNA"/>
</dbReference>
<dbReference type="PANTHER" id="PTHR13847">
    <property type="entry name" value="SARCOSINE DEHYDROGENASE-RELATED"/>
    <property type="match status" value="1"/>
</dbReference>
<evidence type="ECO:0000259" key="1">
    <source>
        <dbReference type="Pfam" id="PF01266"/>
    </source>
</evidence>
<dbReference type="GO" id="GO:0005737">
    <property type="term" value="C:cytoplasm"/>
    <property type="evidence" value="ECO:0007669"/>
    <property type="project" value="TreeGrafter"/>
</dbReference>
<dbReference type="Proteomes" id="UP001142175">
    <property type="component" value="Unassembled WGS sequence"/>
</dbReference>